<protein>
    <submittedName>
        <fullName evidence="1">Uncharacterized protein</fullName>
    </submittedName>
</protein>
<evidence type="ECO:0000313" key="2">
    <source>
        <dbReference type="Proteomes" id="UP000551709"/>
    </source>
</evidence>
<evidence type="ECO:0000313" key="1">
    <source>
        <dbReference type="EMBL" id="UPT88995.1"/>
    </source>
</evidence>
<dbReference type="EMBL" id="CP096255">
    <property type="protein sequence ID" value="UPT88995.1"/>
    <property type="molecule type" value="Genomic_DNA"/>
</dbReference>
<organism evidence="1 2">
    <name type="scientific">Bradyrhizobium barranii subsp. apii</name>
    <dbReference type="NCBI Taxonomy" id="2819348"/>
    <lineage>
        <taxon>Bacteria</taxon>
        <taxon>Pseudomonadati</taxon>
        <taxon>Pseudomonadota</taxon>
        <taxon>Alphaproteobacteria</taxon>
        <taxon>Hyphomicrobiales</taxon>
        <taxon>Nitrobacteraceae</taxon>
        <taxon>Bradyrhizobium</taxon>
        <taxon>Bradyrhizobium barranii</taxon>
    </lineage>
</organism>
<dbReference type="AlphaFoldDB" id="A0A8T5VU67"/>
<gene>
    <name evidence="1" type="ORF">HAP41_0000008455</name>
</gene>
<reference evidence="1" key="1">
    <citation type="journal article" date="2017" name="Syst. Appl. Microbiol.">
        <title>Soybeans inoculated with root zone soils of Canadian native legumes harbour diverse and novel Bradyrhizobium spp. that possess agricultural potential.</title>
        <authorList>
            <person name="Bromfield E.S.P."/>
            <person name="Cloutier S."/>
            <person name="Tambong J.T."/>
            <person name="Tran Thi T.V."/>
        </authorList>
    </citation>
    <scope>NUCLEOTIDE SEQUENCE</scope>
    <source>
        <strain evidence="1">1S5</strain>
    </source>
</reference>
<accession>A0A8T5VU67</accession>
<reference evidence="1" key="2">
    <citation type="submission" date="2022-04" db="EMBL/GenBank/DDBJ databases">
        <authorList>
            <person name="Bromfield E.S.P."/>
            <person name="Cloutier S."/>
        </authorList>
    </citation>
    <scope>NUCLEOTIDE SEQUENCE</scope>
    <source>
        <strain evidence="1">1S5</strain>
    </source>
</reference>
<dbReference type="Proteomes" id="UP000551709">
    <property type="component" value="Chromosome"/>
</dbReference>
<name>A0A8T5VU67_9BRAD</name>
<proteinExistence type="predicted"/>
<dbReference type="RefSeq" id="WP_162136531.1">
    <property type="nucleotide sequence ID" value="NZ_CP096251.1"/>
</dbReference>
<sequence length="56" mass="6357">MMLLAILVSLLAGFGAGYATRALRPRERAERHPFHRPYSPTAFRQNSSLARARRAF</sequence>